<keyword evidence="3" id="KW-1185">Reference proteome</keyword>
<dbReference type="Proteomes" id="UP000585474">
    <property type="component" value="Unassembled WGS sequence"/>
</dbReference>
<sequence>MPKKSKSRQPNQTPKSATQISNVWPSPPLLVVLLPPSKRSTPVLLPFGVIVPDPVPFPTNRSRHARGKPSPPRQISATPQPEEIERKSSLGFRVSIFESNEREREERSVPETDGGCVEDTCVMWTGIYATSLQMDRTLTGGPLKRTLSQQAACEIREKPSTPTLFIQESYSVKGSWLKFKCKNEFSFRLSIWVDLK</sequence>
<evidence type="ECO:0000313" key="3">
    <source>
        <dbReference type="Proteomes" id="UP000585474"/>
    </source>
</evidence>
<protein>
    <submittedName>
        <fullName evidence="2">PLC-like phosphodiesterases superfamily protein</fullName>
    </submittedName>
</protein>
<gene>
    <name evidence="2" type="ORF">Acr_19g0006300</name>
</gene>
<feature type="compositionally biased region" description="Polar residues" evidence="1">
    <location>
        <begin position="8"/>
        <end position="22"/>
    </location>
</feature>
<proteinExistence type="predicted"/>
<feature type="region of interest" description="Disordered" evidence="1">
    <location>
        <begin position="58"/>
        <end position="84"/>
    </location>
</feature>
<name>A0A7J0GA90_9ERIC</name>
<evidence type="ECO:0000313" key="2">
    <source>
        <dbReference type="EMBL" id="GFZ07693.1"/>
    </source>
</evidence>
<feature type="region of interest" description="Disordered" evidence="1">
    <location>
        <begin position="1"/>
        <end position="22"/>
    </location>
</feature>
<accession>A0A7J0GA90</accession>
<dbReference type="AlphaFoldDB" id="A0A7J0GA90"/>
<dbReference type="EMBL" id="BJWL01000019">
    <property type="protein sequence ID" value="GFZ07693.1"/>
    <property type="molecule type" value="Genomic_DNA"/>
</dbReference>
<organism evidence="2 3">
    <name type="scientific">Actinidia rufa</name>
    <dbReference type="NCBI Taxonomy" id="165716"/>
    <lineage>
        <taxon>Eukaryota</taxon>
        <taxon>Viridiplantae</taxon>
        <taxon>Streptophyta</taxon>
        <taxon>Embryophyta</taxon>
        <taxon>Tracheophyta</taxon>
        <taxon>Spermatophyta</taxon>
        <taxon>Magnoliopsida</taxon>
        <taxon>eudicotyledons</taxon>
        <taxon>Gunneridae</taxon>
        <taxon>Pentapetalae</taxon>
        <taxon>asterids</taxon>
        <taxon>Ericales</taxon>
        <taxon>Actinidiaceae</taxon>
        <taxon>Actinidia</taxon>
    </lineage>
</organism>
<reference evidence="2 3" key="1">
    <citation type="submission" date="2019-07" db="EMBL/GenBank/DDBJ databases">
        <title>De Novo Assembly of kiwifruit Actinidia rufa.</title>
        <authorList>
            <person name="Sugita-Konishi S."/>
            <person name="Sato K."/>
            <person name="Mori E."/>
            <person name="Abe Y."/>
            <person name="Kisaki G."/>
            <person name="Hamano K."/>
            <person name="Suezawa K."/>
            <person name="Otani M."/>
            <person name="Fukuda T."/>
            <person name="Manabe T."/>
            <person name="Gomi K."/>
            <person name="Tabuchi M."/>
            <person name="Akimitsu K."/>
            <person name="Kataoka I."/>
        </authorList>
    </citation>
    <scope>NUCLEOTIDE SEQUENCE [LARGE SCALE GENOMIC DNA]</scope>
    <source>
        <strain evidence="3">cv. Fuchu</strain>
    </source>
</reference>
<comment type="caution">
    <text evidence="2">The sequence shown here is derived from an EMBL/GenBank/DDBJ whole genome shotgun (WGS) entry which is preliminary data.</text>
</comment>
<evidence type="ECO:0000256" key="1">
    <source>
        <dbReference type="SAM" id="MobiDB-lite"/>
    </source>
</evidence>